<keyword evidence="3" id="KW-1185">Reference proteome</keyword>
<evidence type="ECO:0000313" key="3">
    <source>
        <dbReference type="Proteomes" id="UP000464274"/>
    </source>
</evidence>
<evidence type="ECO:0000313" key="2">
    <source>
        <dbReference type="EMBL" id="QHJ75834.1"/>
    </source>
</evidence>
<dbReference type="Proteomes" id="UP000464274">
    <property type="component" value="Segment"/>
</dbReference>
<gene>
    <name evidence="2" type="ORF">vBAbaMPhT2_231</name>
</gene>
<proteinExistence type="predicted"/>
<evidence type="ECO:0000256" key="1">
    <source>
        <dbReference type="SAM" id="Coils"/>
    </source>
</evidence>
<keyword evidence="1" id="KW-0175">Coiled coil</keyword>
<protein>
    <submittedName>
        <fullName evidence="2">Uncharacterized protein</fullName>
    </submittedName>
</protein>
<sequence>MQANIEHLFTESESRTEELEEIDAAFDTQAIQSRIEAQARQKAEKLIKKNKRELDRLKRHAAECLEKNNKTGYIYAIKKLRDFYRQPYTDELVESMWKSSRQALFDIAHAASKQK</sequence>
<reference evidence="2 3" key="1">
    <citation type="submission" date="2019-12" db="EMBL/GenBank/DDBJ databases">
        <title>Developing bacteriophages as a method of controlling the opportunistic pathogen Acinetobacter baumannii in Thai hospitals.</title>
        <authorList>
            <person name="Styles K.M."/>
            <person name="Smith S.E."/>
            <person name="Thummeepak R."/>
            <person name="Leungtongkam U."/>
            <person name="Christie G.S."/>
            <person name="Millard A."/>
            <person name="Moat J."/>
            <person name="Dowson C.C."/>
            <person name="Wellington E.M."/>
            <person name="Sitthisak S."/>
            <person name="Sagona A.P."/>
        </authorList>
    </citation>
    <scope>NUCLEOTIDE SEQUENCE [LARGE SCALE GENOMIC DNA]</scope>
</reference>
<name>A0A6B9SW34_9CAUD</name>
<dbReference type="EMBL" id="MN864865">
    <property type="protein sequence ID" value="QHJ75834.1"/>
    <property type="molecule type" value="Genomic_DNA"/>
</dbReference>
<dbReference type="Pfam" id="PF10849">
    <property type="entry name" value="DUF2654"/>
    <property type="match status" value="1"/>
</dbReference>
<feature type="coiled-coil region" evidence="1">
    <location>
        <begin position="36"/>
        <end position="67"/>
    </location>
</feature>
<organism evidence="2 3">
    <name type="scientific">Acinetobacter phage vB_AbaM_PhT2</name>
    <dbReference type="NCBI Taxonomy" id="2690230"/>
    <lineage>
        <taxon>Viruses</taxon>
        <taxon>Duplodnaviria</taxon>
        <taxon>Heunggongvirae</taxon>
        <taxon>Uroviricota</taxon>
        <taxon>Caudoviricetes</taxon>
        <taxon>Pantevenvirales</taxon>
        <taxon>Straboviridae</taxon>
        <taxon>Twarogvirinae</taxon>
        <taxon>Hadassahvirus</taxon>
        <taxon>Hadassahvirus pht2</taxon>
    </lineage>
</organism>
<dbReference type="InterPro" id="IPR022558">
    <property type="entry name" value="DUF2654"/>
</dbReference>
<accession>A0A6B9SW34</accession>